<dbReference type="Proteomes" id="UP000293391">
    <property type="component" value="Chromosome"/>
</dbReference>
<dbReference type="Proteomes" id="UP000509126">
    <property type="component" value="Chromosome"/>
</dbReference>
<evidence type="ECO:0000313" key="3">
    <source>
        <dbReference type="Proteomes" id="UP000509126"/>
    </source>
</evidence>
<dbReference type="InterPro" id="IPR029058">
    <property type="entry name" value="AB_hydrolase_fold"/>
</dbReference>
<evidence type="ECO:0000313" key="2">
    <source>
        <dbReference type="EMBL" id="QXR06898.1"/>
    </source>
</evidence>
<dbReference type="Gene3D" id="3.40.50.1820">
    <property type="entry name" value="alpha/beta hydrolase"/>
    <property type="match status" value="1"/>
</dbReference>
<dbReference type="RefSeq" id="WP_005104858.1">
    <property type="nucleotide sequence ID" value="NZ_CAYTBE010000016.1"/>
</dbReference>
<dbReference type="AlphaFoldDB" id="A0A4Q4DYG7"/>
<evidence type="ECO:0000313" key="1">
    <source>
        <dbReference type="EMBL" id="QKU22517.1"/>
    </source>
</evidence>
<dbReference type="InterPro" id="IPR010662">
    <property type="entry name" value="RBBP9/YdeN"/>
</dbReference>
<name>A0A4Q4DYG7_ACILW</name>
<protein>
    <submittedName>
        <fullName evidence="2">Alpha/beta hydrolase</fullName>
    </submittedName>
    <submittedName>
        <fullName evidence="1">Serine hydrolase family protein</fullName>
    </submittedName>
</protein>
<dbReference type="SUPFAM" id="SSF53474">
    <property type="entry name" value="alpha/beta-Hydrolases"/>
    <property type="match status" value="1"/>
</dbReference>
<dbReference type="PANTHER" id="PTHR15394">
    <property type="entry name" value="SERINE HYDROLASE RBBP9"/>
    <property type="match status" value="1"/>
</dbReference>
<dbReference type="Pfam" id="PF06821">
    <property type="entry name" value="Ser_hydrolase"/>
    <property type="match status" value="1"/>
</dbReference>
<dbReference type="PANTHER" id="PTHR15394:SF3">
    <property type="entry name" value="SERINE HYDROLASE RBBP9"/>
    <property type="match status" value="1"/>
</dbReference>
<dbReference type="EMBL" id="CP078045">
    <property type="protein sequence ID" value="QXR06898.1"/>
    <property type="molecule type" value="Genomic_DNA"/>
</dbReference>
<proteinExistence type="predicted"/>
<organism evidence="1 3">
    <name type="scientific">Acinetobacter lwoffii</name>
    <dbReference type="NCBI Taxonomy" id="28090"/>
    <lineage>
        <taxon>Bacteria</taxon>
        <taxon>Pseudomonadati</taxon>
        <taxon>Pseudomonadota</taxon>
        <taxon>Gammaproteobacteria</taxon>
        <taxon>Moraxellales</taxon>
        <taxon>Moraxellaceae</taxon>
        <taxon>Acinetobacter</taxon>
    </lineage>
</organism>
<reference evidence="2" key="2">
    <citation type="journal article" date="2019" name="Nat. Commun.">
        <title>Spatiotemporal dynamics of multidrug resistant bacteria on intensive care unit surfaces.</title>
        <authorList>
            <person name="D'Souza A.W."/>
            <person name="Potter R.F."/>
            <person name="Wallace M."/>
            <person name="Shupe A."/>
            <person name="Patel S."/>
            <person name="Sun X."/>
            <person name="Gul D."/>
            <person name="Kwon J.H."/>
            <person name="Andleeb S."/>
            <person name="Burnham C.D."/>
            <person name="Dantas G."/>
        </authorList>
    </citation>
    <scope>NUCLEOTIDE SEQUENCE</scope>
    <source>
        <strain evidence="2">AL_065</strain>
    </source>
</reference>
<accession>A0A4Q4DYG7</accession>
<keyword evidence="1" id="KW-0378">Hydrolase</keyword>
<dbReference type="GO" id="GO:0016787">
    <property type="term" value="F:hydrolase activity"/>
    <property type="evidence" value="ECO:0007669"/>
    <property type="project" value="UniProtKB-KW"/>
</dbReference>
<reference evidence="1 3" key="3">
    <citation type="submission" date="2019-11" db="EMBL/GenBank/DDBJ databases">
        <title>FDA dAtabase for Regulatory Grade micrObial Sequences (FDA-ARGOS): Supporting development and validation of Infectious Disease Dx tests.</title>
        <authorList>
            <person name="Patel R."/>
            <person name="Rucinski S."/>
            <person name="Tallon L."/>
            <person name="Sadzewicz L."/>
            <person name="Vavikolanu K."/>
            <person name="Mehta A."/>
            <person name="Aluvathingal J."/>
            <person name="Nadendla S."/>
            <person name="Nandy P."/>
            <person name="Geyer C."/>
            <person name="Yan Y."/>
            <person name="Sichtig H."/>
        </authorList>
    </citation>
    <scope>NUCLEOTIDE SEQUENCE [LARGE SCALE GENOMIC DNA]</scope>
    <source>
        <strain evidence="1 3">FDAARGOS_557</strain>
    </source>
</reference>
<sequence>MKNIIKKVYIVPDYQATSNDHWYPWFSRQLKNAGFESKRIMLANPFQPDLEEWQQNLKLHIPQMDEHTFLVAHGLSCVSVLNFLQEHYIQQQHKIGGIILVSAFDTPLVAWSELNKILQAVRLDLKNLPYSYKRAVMLISSNDPYVPAPISLRLAHSLNAQIFEIKKAGHFNKSDGFADFPQLLDIIKQCLANELQNAAGL</sequence>
<reference evidence="2" key="1">
    <citation type="submission" date="2018-10" db="EMBL/GenBank/DDBJ databases">
        <authorList>
            <person name="D'Souza A.W."/>
            <person name="Potter R.F."/>
            <person name="Wallace M."/>
            <person name="Shupe A."/>
            <person name="Patel S."/>
            <person name="Sun S."/>
            <person name="Gul D."/>
            <person name="Kwon J.H."/>
            <person name="Andleeb S."/>
            <person name="Burnham C.-A.D."/>
            <person name="Dantas G."/>
        </authorList>
    </citation>
    <scope>NUCLEOTIDE SEQUENCE</scope>
    <source>
        <strain evidence="2">AL_065</strain>
    </source>
</reference>
<reference evidence="2" key="4">
    <citation type="submission" date="2021-06" db="EMBL/GenBank/DDBJ databases">
        <authorList>
            <person name="Diorio-Toth L."/>
        </authorList>
    </citation>
    <scope>NUCLEOTIDE SEQUENCE</scope>
    <source>
        <strain evidence="2">AL_065</strain>
    </source>
</reference>
<gene>
    <name evidence="2" type="ORF">EVX74_012530</name>
    <name evidence="1" type="ORF">FOB19_14630</name>
</gene>
<dbReference type="EMBL" id="CP054803">
    <property type="protein sequence ID" value="QKU22517.1"/>
    <property type="molecule type" value="Genomic_DNA"/>
</dbReference>